<dbReference type="PANTHER" id="PTHR12706:SF30">
    <property type="entry name" value="PROTEIN STRAWBERRY NOTCH-RELATED"/>
    <property type="match status" value="1"/>
</dbReference>
<evidence type="ECO:0000259" key="1">
    <source>
        <dbReference type="Pfam" id="PF13872"/>
    </source>
</evidence>
<dbReference type="Pfam" id="PF13872">
    <property type="entry name" value="AAA_34"/>
    <property type="match status" value="1"/>
</dbReference>
<dbReference type="OrthoDB" id="421838at2759"/>
<evidence type="ECO:0000313" key="3">
    <source>
        <dbReference type="Proteomes" id="UP000000305"/>
    </source>
</evidence>
<feature type="domain" description="Strawberry notch AAA" evidence="1">
    <location>
        <begin position="5"/>
        <end position="53"/>
    </location>
</feature>
<reference evidence="2 3" key="1">
    <citation type="journal article" date="2011" name="Science">
        <title>The ecoresponsive genome of Daphnia pulex.</title>
        <authorList>
            <person name="Colbourne J.K."/>
            <person name="Pfrender M.E."/>
            <person name="Gilbert D."/>
            <person name="Thomas W.K."/>
            <person name="Tucker A."/>
            <person name="Oakley T.H."/>
            <person name="Tokishita S."/>
            <person name="Aerts A."/>
            <person name="Arnold G.J."/>
            <person name="Basu M.K."/>
            <person name="Bauer D.J."/>
            <person name="Caceres C.E."/>
            <person name="Carmel L."/>
            <person name="Casola C."/>
            <person name="Choi J.H."/>
            <person name="Detter J.C."/>
            <person name="Dong Q."/>
            <person name="Dusheyko S."/>
            <person name="Eads B.D."/>
            <person name="Frohlich T."/>
            <person name="Geiler-Samerotte K.A."/>
            <person name="Gerlach D."/>
            <person name="Hatcher P."/>
            <person name="Jogdeo S."/>
            <person name="Krijgsveld J."/>
            <person name="Kriventseva E.V."/>
            <person name="Kultz D."/>
            <person name="Laforsch C."/>
            <person name="Lindquist E."/>
            <person name="Lopez J."/>
            <person name="Manak J.R."/>
            <person name="Muller J."/>
            <person name="Pangilinan J."/>
            <person name="Patwardhan R.P."/>
            <person name="Pitluck S."/>
            <person name="Pritham E.J."/>
            <person name="Rechtsteiner A."/>
            <person name="Rho M."/>
            <person name="Rogozin I.B."/>
            <person name="Sakarya O."/>
            <person name="Salamov A."/>
            <person name="Schaack S."/>
            <person name="Shapiro H."/>
            <person name="Shiga Y."/>
            <person name="Skalitzky C."/>
            <person name="Smith Z."/>
            <person name="Souvorov A."/>
            <person name="Sung W."/>
            <person name="Tang Z."/>
            <person name="Tsuchiya D."/>
            <person name="Tu H."/>
            <person name="Vos H."/>
            <person name="Wang M."/>
            <person name="Wolf Y.I."/>
            <person name="Yamagata H."/>
            <person name="Yamada T."/>
            <person name="Ye Y."/>
            <person name="Shaw J.R."/>
            <person name="Andrews J."/>
            <person name="Crease T.J."/>
            <person name="Tang H."/>
            <person name="Lucas S.M."/>
            <person name="Robertson H.M."/>
            <person name="Bork P."/>
            <person name="Koonin E.V."/>
            <person name="Zdobnov E.M."/>
            <person name="Grigoriev I.V."/>
            <person name="Lynch M."/>
            <person name="Boore J.L."/>
        </authorList>
    </citation>
    <scope>NUCLEOTIDE SEQUENCE [LARGE SCALE GENOMIC DNA]</scope>
</reference>
<dbReference type="KEGG" id="dpx:DAPPUDRAFT_329802"/>
<gene>
    <name evidence="2" type="ORF">DAPPUDRAFT_329802</name>
</gene>
<proteinExistence type="predicted"/>
<dbReference type="InParanoid" id="E9HHN7"/>
<dbReference type="HOGENOM" id="CLU_2401850_0_0_1"/>
<sequence>MPGIKYASATGASEPLNMAYMCRIDFLGSVERHGVGSMEIVAMEMKRKGKFIVIREIIYISIYKGLVGRISRFVKTLVSASLVNWDDNNWHFQ</sequence>
<dbReference type="eggNOG" id="KOG1513">
    <property type="taxonomic scope" value="Eukaryota"/>
</dbReference>
<keyword evidence="3" id="KW-1185">Reference proteome</keyword>
<dbReference type="AlphaFoldDB" id="E9HHN7"/>
<dbReference type="Proteomes" id="UP000000305">
    <property type="component" value="Unassembled WGS sequence"/>
</dbReference>
<dbReference type="PANTHER" id="PTHR12706">
    <property type="entry name" value="STRAWBERRY NOTCH-RELATED"/>
    <property type="match status" value="1"/>
</dbReference>
<dbReference type="InterPro" id="IPR039187">
    <property type="entry name" value="SNO_AAA"/>
</dbReference>
<dbReference type="EMBL" id="GL732649">
    <property type="protein sequence ID" value="EFX68736.1"/>
    <property type="molecule type" value="Genomic_DNA"/>
</dbReference>
<protein>
    <recommendedName>
        <fullName evidence="1">Strawberry notch AAA domain-containing protein</fullName>
    </recommendedName>
</protein>
<dbReference type="GO" id="GO:0006355">
    <property type="term" value="P:regulation of DNA-templated transcription"/>
    <property type="evidence" value="ECO:0007669"/>
    <property type="project" value="InterPro"/>
</dbReference>
<evidence type="ECO:0000313" key="2">
    <source>
        <dbReference type="EMBL" id="EFX68736.1"/>
    </source>
</evidence>
<organism evidence="2 3">
    <name type="scientific">Daphnia pulex</name>
    <name type="common">Water flea</name>
    <dbReference type="NCBI Taxonomy" id="6669"/>
    <lineage>
        <taxon>Eukaryota</taxon>
        <taxon>Metazoa</taxon>
        <taxon>Ecdysozoa</taxon>
        <taxon>Arthropoda</taxon>
        <taxon>Crustacea</taxon>
        <taxon>Branchiopoda</taxon>
        <taxon>Diplostraca</taxon>
        <taxon>Cladocera</taxon>
        <taxon>Anomopoda</taxon>
        <taxon>Daphniidae</taxon>
        <taxon>Daphnia</taxon>
    </lineage>
</organism>
<name>E9HHN7_DAPPU</name>
<dbReference type="InterPro" id="IPR026741">
    <property type="entry name" value="SNO"/>
</dbReference>
<accession>E9HHN7</accession>